<reference evidence="1 2" key="1">
    <citation type="submission" date="2020-08" db="EMBL/GenBank/DDBJ databases">
        <title>Genomic Encyclopedia of Type Strains, Phase IV (KMG-IV): sequencing the most valuable type-strain genomes for metagenomic binning, comparative biology and taxonomic classification.</title>
        <authorList>
            <person name="Goeker M."/>
        </authorList>
    </citation>
    <scope>NUCLEOTIDE SEQUENCE [LARGE SCALE GENOMIC DNA]</scope>
    <source>
        <strain evidence="1 2">DSM 13481</strain>
    </source>
</reference>
<evidence type="ECO:0000313" key="1">
    <source>
        <dbReference type="EMBL" id="MBB6061887.1"/>
    </source>
</evidence>
<gene>
    <name evidence="1" type="ORF">HNP65_000309</name>
</gene>
<name>A0A841GHQ4_9BACT</name>
<organism evidence="1 2">
    <name type="scientific">Thermosipho japonicus</name>
    <dbReference type="NCBI Taxonomy" id="90323"/>
    <lineage>
        <taxon>Bacteria</taxon>
        <taxon>Thermotogati</taxon>
        <taxon>Thermotogota</taxon>
        <taxon>Thermotogae</taxon>
        <taxon>Thermotogales</taxon>
        <taxon>Fervidobacteriaceae</taxon>
        <taxon>Thermosipho</taxon>
    </lineage>
</organism>
<evidence type="ECO:0008006" key="3">
    <source>
        <dbReference type="Google" id="ProtNLM"/>
    </source>
</evidence>
<dbReference type="RefSeq" id="WP_184618635.1">
    <property type="nucleotide sequence ID" value="NZ_JACHEX010000001.1"/>
</dbReference>
<accession>A0A841GHQ4</accession>
<protein>
    <recommendedName>
        <fullName evidence="3">DUF3168 domain-containing protein</fullName>
    </recommendedName>
</protein>
<dbReference type="AlphaFoldDB" id="A0A841GHQ4"/>
<proteinExistence type="predicted"/>
<dbReference type="EMBL" id="JACHEX010000001">
    <property type="protein sequence ID" value="MBB6061887.1"/>
    <property type="molecule type" value="Genomic_DNA"/>
</dbReference>
<sequence>MFSQIQPLITGLQAYFDNVTLTNDKALQKPNNAVIFIDRVVPEYLTSSRIRKTCELAIMFSIDGTADTAYQTSDTKIADIESVLESTFSYYEIQEIQYSYVNNLHRLFVFVQFTIQWEE</sequence>
<keyword evidence="2" id="KW-1185">Reference proteome</keyword>
<dbReference type="Proteomes" id="UP000555828">
    <property type="component" value="Unassembled WGS sequence"/>
</dbReference>
<comment type="caution">
    <text evidence="1">The sequence shown here is derived from an EMBL/GenBank/DDBJ whole genome shotgun (WGS) entry which is preliminary data.</text>
</comment>
<evidence type="ECO:0000313" key="2">
    <source>
        <dbReference type="Proteomes" id="UP000555828"/>
    </source>
</evidence>